<dbReference type="EMBL" id="FN596748">
    <property type="protein sequence ID" value="CCB62190.1"/>
    <property type="molecule type" value="Genomic_DNA"/>
</dbReference>
<proteinExistence type="predicted"/>
<organism evidence="1 2">
    <name type="scientific">Vitis vinifera</name>
    <name type="common">Grape</name>
    <dbReference type="NCBI Taxonomy" id="29760"/>
    <lineage>
        <taxon>Eukaryota</taxon>
        <taxon>Viridiplantae</taxon>
        <taxon>Streptophyta</taxon>
        <taxon>Embryophyta</taxon>
        <taxon>Tracheophyta</taxon>
        <taxon>Spermatophyta</taxon>
        <taxon>Magnoliopsida</taxon>
        <taxon>eudicotyledons</taxon>
        <taxon>Gunneridae</taxon>
        <taxon>Pentapetalae</taxon>
        <taxon>rosids</taxon>
        <taxon>Vitales</taxon>
        <taxon>Vitaceae</taxon>
        <taxon>Viteae</taxon>
        <taxon>Vitis</taxon>
    </lineage>
</organism>
<evidence type="ECO:0000313" key="1">
    <source>
        <dbReference type="EMBL" id="CCB62190.1"/>
    </source>
</evidence>
<reference evidence="2" key="1">
    <citation type="journal article" date="2007" name="Nature">
        <title>The grapevine genome sequence suggests ancestral hexaploidization in major angiosperm phyla.</title>
        <authorList>
            <consortium name="The French-Italian Public Consortium for Grapevine Genome Characterization."/>
            <person name="Jaillon O."/>
            <person name="Aury J.-M."/>
            <person name="Noel B."/>
            <person name="Policriti A."/>
            <person name="Clepet C."/>
            <person name="Casagrande A."/>
            <person name="Choisne N."/>
            <person name="Aubourg S."/>
            <person name="Vitulo N."/>
            <person name="Jubin C."/>
            <person name="Vezzi A."/>
            <person name="Legeai F."/>
            <person name="Hugueney P."/>
            <person name="Dasilva C."/>
            <person name="Horner D."/>
            <person name="Mica E."/>
            <person name="Jublot D."/>
            <person name="Poulain J."/>
            <person name="Bruyere C."/>
            <person name="Billault A."/>
            <person name="Segurens B."/>
            <person name="Gouyvenoux M."/>
            <person name="Ugarte E."/>
            <person name="Cattonaro F."/>
            <person name="Anthouard V."/>
            <person name="Vico V."/>
            <person name="Del Fabbro C."/>
            <person name="Alaux M."/>
            <person name="Di Gaspero G."/>
            <person name="Dumas V."/>
            <person name="Felice N."/>
            <person name="Paillard S."/>
            <person name="Juman I."/>
            <person name="Moroldo M."/>
            <person name="Scalabrin S."/>
            <person name="Canaguier A."/>
            <person name="Le Clainche I."/>
            <person name="Malacrida G."/>
            <person name="Durand E."/>
            <person name="Pesole G."/>
            <person name="Laucou V."/>
            <person name="Chatelet P."/>
            <person name="Merdinoglu D."/>
            <person name="Delledonne M."/>
            <person name="Pezzotti M."/>
            <person name="Lecharny A."/>
            <person name="Scarpelli C."/>
            <person name="Artiguenave F."/>
            <person name="Pe M.E."/>
            <person name="Valle G."/>
            <person name="Morgante M."/>
            <person name="Caboche M."/>
            <person name="Adam-Blondon A.-F."/>
            <person name="Weissenbach J."/>
            <person name="Quetier F."/>
            <person name="Wincker P."/>
        </authorList>
    </citation>
    <scope>NUCLEOTIDE SEQUENCE [LARGE SCALE GENOMIC DNA]</scope>
    <source>
        <strain evidence="2">cv. Pinot noir / PN40024</strain>
    </source>
</reference>
<accession>F6I5H2</accession>
<name>F6I5H2_VITVI</name>
<dbReference type="AlphaFoldDB" id="F6I5H2"/>
<dbReference type="HOGENOM" id="CLU_3336581_0_0_1"/>
<keyword evidence="2" id="KW-1185">Reference proteome</keyword>
<sequence>MRKKRTLMAWKRNRLRCCWVRRKFFRVKYFKILSASSR</sequence>
<dbReference type="InParanoid" id="F6I5H2"/>
<gene>
    <name evidence="1" type="ordered locus">VIT_15s0024g00420</name>
</gene>
<protein>
    <submittedName>
        <fullName evidence="1">Uncharacterized protein</fullName>
    </submittedName>
</protein>
<dbReference type="Proteomes" id="UP000009183">
    <property type="component" value="Chromosome 15"/>
</dbReference>
<evidence type="ECO:0000313" key="2">
    <source>
        <dbReference type="Proteomes" id="UP000009183"/>
    </source>
</evidence>
<dbReference type="PaxDb" id="29760-VIT_15s0024g00420.t01"/>